<accession>A0A645ET23</accession>
<evidence type="ECO:0000256" key="1">
    <source>
        <dbReference type="ARBA" id="ARBA00022884"/>
    </source>
</evidence>
<comment type="caution">
    <text evidence="3">The sequence shown here is derived from an EMBL/GenBank/DDBJ whole genome shotgun (WGS) entry which is preliminary data.</text>
</comment>
<keyword evidence="1" id="KW-0694">RNA-binding</keyword>
<protein>
    <submittedName>
        <fullName evidence="3">GTPase Era</fullName>
    </submittedName>
</protein>
<dbReference type="EMBL" id="VSSQ01050264">
    <property type="protein sequence ID" value="MPN04349.1"/>
    <property type="molecule type" value="Genomic_DNA"/>
</dbReference>
<proteinExistence type="predicted"/>
<dbReference type="SUPFAM" id="SSF54814">
    <property type="entry name" value="Prokaryotic type KH domain (KH-domain type II)"/>
    <property type="match status" value="1"/>
</dbReference>
<evidence type="ECO:0000313" key="3">
    <source>
        <dbReference type="EMBL" id="MPN04349.1"/>
    </source>
</evidence>
<reference evidence="3" key="1">
    <citation type="submission" date="2019-08" db="EMBL/GenBank/DDBJ databases">
        <authorList>
            <person name="Kucharzyk K."/>
            <person name="Murdoch R.W."/>
            <person name="Higgins S."/>
            <person name="Loffler F."/>
        </authorList>
    </citation>
    <scope>NUCLEOTIDE SEQUENCE</scope>
</reference>
<sequence>MLKKIGTNAREDLENFFGVRVYLQLWVKVKDDWRNNNFLLKEFGFNA</sequence>
<dbReference type="InterPro" id="IPR004044">
    <property type="entry name" value="KH_dom_type_2"/>
</dbReference>
<dbReference type="InterPro" id="IPR015946">
    <property type="entry name" value="KH_dom-like_a/b"/>
</dbReference>
<feature type="domain" description="KH type-2" evidence="2">
    <location>
        <begin position="1"/>
        <end position="34"/>
    </location>
</feature>
<dbReference type="InterPro" id="IPR009019">
    <property type="entry name" value="KH_sf_prok-type"/>
</dbReference>
<evidence type="ECO:0000259" key="2">
    <source>
        <dbReference type="Pfam" id="PF07650"/>
    </source>
</evidence>
<dbReference type="Pfam" id="PF07650">
    <property type="entry name" value="KH_2"/>
    <property type="match status" value="1"/>
</dbReference>
<name>A0A645ET23_9ZZZZ</name>
<organism evidence="3">
    <name type="scientific">bioreactor metagenome</name>
    <dbReference type="NCBI Taxonomy" id="1076179"/>
    <lineage>
        <taxon>unclassified sequences</taxon>
        <taxon>metagenomes</taxon>
        <taxon>ecological metagenomes</taxon>
    </lineage>
</organism>
<dbReference type="GO" id="GO:0003723">
    <property type="term" value="F:RNA binding"/>
    <property type="evidence" value="ECO:0007669"/>
    <property type="project" value="UniProtKB-KW"/>
</dbReference>
<dbReference type="AlphaFoldDB" id="A0A645ET23"/>
<gene>
    <name evidence="3" type="primary">era_50</name>
    <name evidence="3" type="ORF">SDC9_151586</name>
</gene>
<dbReference type="Gene3D" id="3.30.300.20">
    <property type="match status" value="1"/>
</dbReference>